<dbReference type="PANTHER" id="PTHR38122:SF1">
    <property type="entry name" value="GLYCOPROTEIN X"/>
    <property type="match status" value="1"/>
</dbReference>
<name>A0ABR1USY1_9PEZI</name>
<proteinExistence type="predicted"/>
<organism evidence="2 3">
    <name type="scientific">Apiospora phragmitis</name>
    <dbReference type="NCBI Taxonomy" id="2905665"/>
    <lineage>
        <taxon>Eukaryota</taxon>
        <taxon>Fungi</taxon>
        <taxon>Dikarya</taxon>
        <taxon>Ascomycota</taxon>
        <taxon>Pezizomycotina</taxon>
        <taxon>Sordariomycetes</taxon>
        <taxon>Xylariomycetidae</taxon>
        <taxon>Amphisphaeriales</taxon>
        <taxon>Apiosporaceae</taxon>
        <taxon>Apiospora</taxon>
    </lineage>
</organism>
<dbReference type="RefSeq" id="XP_066715297.1">
    <property type="nucleotide sequence ID" value="XM_066859810.1"/>
</dbReference>
<keyword evidence="3" id="KW-1185">Reference proteome</keyword>
<reference evidence="2 3" key="1">
    <citation type="submission" date="2023-01" db="EMBL/GenBank/DDBJ databases">
        <title>Analysis of 21 Apiospora genomes using comparative genomics revels a genus with tremendous synthesis potential of carbohydrate active enzymes and secondary metabolites.</title>
        <authorList>
            <person name="Sorensen T."/>
        </authorList>
    </citation>
    <scope>NUCLEOTIDE SEQUENCE [LARGE SCALE GENOMIC DNA]</scope>
    <source>
        <strain evidence="2 3">CBS 135458</strain>
    </source>
</reference>
<accession>A0ABR1USY1</accession>
<comment type="caution">
    <text evidence="2">The sequence shown here is derived from an EMBL/GenBank/DDBJ whole genome shotgun (WGS) entry which is preliminary data.</text>
</comment>
<evidence type="ECO:0000256" key="1">
    <source>
        <dbReference type="SAM" id="MobiDB-lite"/>
    </source>
</evidence>
<feature type="region of interest" description="Disordered" evidence="1">
    <location>
        <begin position="200"/>
        <end position="225"/>
    </location>
</feature>
<dbReference type="EMBL" id="JAQQWL010000008">
    <property type="protein sequence ID" value="KAK8062035.1"/>
    <property type="molecule type" value="Genomic_DNA"/>
</dbReference>
<dbReference type="Proteomes" id="UP001480595">
    <property type="component" value="Unassembled WGS sequence"/>
</dbReference>
<sequence length="225" mass="23888">MALNQTTVPAICYVNCNNALIEAQSTEKSQLCRPDSTFQDYVSACRECLKAHSRSTTDVDRSLQPYLDYCSETTAAPTAITTTERAAPSVGSASSQLITTNVVYSTELGGHSTMFTQQHIYTSYAPVPATAVFTAAATLADGRLTTYSDTITYSLFGGSTTTSSGTSVGNTPCEQVLLLEILSSSLGCLANPLHASEFARPSPNLSLRGDDNTEHGMGGRSSRRT</sequence>
<evidence type="ECO:0000313" key="2">
    <source>
        <dbReference type="EMBL" id="KAK8062035.1"/>
    </source>
</evidence>
<dbReference type="PANTHER" id="PTHR38122">
    <property type="entry name" value="GLYCOPROTEIN X"/>
    <property type="match status" value="1"/>
</dbReference>
<dbReference type="GeneID" id="92092873"/>
<evidence type="ECO:0000313" key="3">
    <source>
        <dbReference type="Proteomes" id="UP001480595"/>
    </source>
</evidence>
<gene>
    <name evidence="2" type="ORF">PG994_008401</name>
</gene>
<protein>
    <submittedName>
        <fullName evidence="2">Uncharacterized protein</fullName>
    </submittedName>
</protein>